<dbReference type="PROSITE" id="PS50888">
    <property type="entry name" value="BHLH"/>
    <property type="match status" value="1"/>
</dbReference>
<evidence type="ECO:0000259" key="6">
    <source>
        <dbReference type="PROSITE" id="PS50888"/>
    </source>
</evidence>
<dbReference type="EMBL" id="JABFUD020000017">
    <property type="protein sequence ID" value="KAI5067163.1"/>
    <property type="molecule type" value="Genomic_DNA"/>
</dbReference>
<dbReference type="InterPro" id="IPR011598">
    <property type="entry name" value="bHLH_dom"/>
</dbReference>
<protein>
    <recommendedName>
        <fullName evidence="10">BHLH domain-containing protein</fullName>
    </recommendedName>
</protein>
<dbReference type="OrthoDB" id="690068at2759"/>
<keyword evidence="4" id="KW-0539">Nucleus</keyword>
<dbReference type="Gene3D" id="4.10.280.10">
    <property type="entry name" value="Helix-loop-helix DNA-binding domain"/>
    <property type="match status" value="1"/>
</dbReference>
<evidence type="ECO:0000256" key="5">
    <source>
        <dbReference type="SAM" id="MobiDB-lite"/>
    </source>
</evidence>
<comment type="subcellular location">
    <subcellularLocation>
        <location evidence="1">Nucleus</location>
    </subcellularLocation>
</comment>
<evidence type="ECO:0000313" key="8">
    <source>
        <dbReference type="EMBL" id="KAI5067163.1"/>
    </source>
</evidence>
<keyword evidence="9" id="KW-1185">Reference proteome</keyword>
<dbReference type="Pfam" id="PF00010">
    <property type="entry name" value="HLH"/>
    <property type="match status" value="1"/>
</dbReference>
<dbReference type="Proteomes" id="UP000886520">
    <property type="component" value="Chromosome 17"/>
</dbReference>
<evidence type="ECO:0008006" key="10">
    <source>
        <dbReference type="Google" id="ProtNLM"/>
    </source>
</evidence>
<keyword evidence="2" id="KW-0805">Transcription regulation</keyword>
<evidence type="ECO:0000256" key="3">
    <source>
        <dbReference type="ARBA" id="ARBA00023163"/>
    </source>
</evidence>
<name>A0A9D4Z9F0_ADICA</name>
<proteinExistence type="predicted"/>
<dbReference type="InterPro" id="IPR036638">
    <property type="entry name" value="HLH_DNA-bd_sf"/>
</dbReference>
<feature type="compositionally biased region" description="Polar residues" evidence="5">
    <location>
        <begin position="90"/>
        <end position="100"/>
    </location>
</feature>
<dbReference type="SUPFAM" id="SSF47459">
    <property type="entry name" value="HLH, helix-loop-helix DNA-binding domain"/>
    <property type="match status" value="1"/>
</dbReference>
<dbReference type="PROSITE" id="PS51671">
    <property type="entry name" value="ACT"/>
    <property type="match status" value="1"/>
</dbReference>
<feature type="domain" description="BHLH" evidence="6">
    <location>
        <begin position="120"/>
        <end position="169"/>
    </location>
</feature>
<dbReference type="AlphaFoldDB" id="A0A9D4Z9F0"/>
<dbReference type="GO" id="GO:0046983">
    <property type="term" value="F:protein dimerization activity"/>
    <property type="evidence" value="ECO:0007669"/>
    <property type="project" value="InterPro"/>
</dbReference>
<dbReference type="PANTHER" id="PTHR31945">
    <property type="entry name" value="TRANSCRIPTION FACTOR SCREAM2-RELATED"/>
    <property type="match status" value="1"/>
</dbReference>
<dbReference type="CDD" id="cd04873">
    <property type="entry name" value="ACT_UUR-ACR-like"/>
    <property type="match status" value="1"/>
</dbReference>
<dbReference type="GO" id="GO:0043565">
    <property type="term" value="F:sequence-specific DNA binding"/>
    <property type="evidence" value="ECO:0007669"/>
    <property type="project" value="TreeGrafter"/>
</dbReference>
<comment type="caution">
    <text evidence="8">The sequence shown here is derived from an EMBL/GenBank/DDBJ whole genome shotgun (WGS) entry which is preliminary data.</text>
</comment>
<sequence>MISYNKMQPLMMLSFLLGAFYTTQISPTLRIFHRQPSDLRMRLHLHPTSNMQPQLQWRSRSSKVPKDVADYLFFSSKGLMSTQKRRKLNISSLSKKPTSNSEEDHVLEDTSAEDNAKKCNKSSKNLDYERQRRRKINANIYALRSLVPKISKMDKASVVSDAIAYVQSLQKQVGEVKKEIQALKSWENISNKNVSSRAPTLTSTMKQVQHKILEVNVIEVEKAIYQLEIICSNGQGVIENLTKAIEMLGINILNAKIIKINDHILNTIFVEAIDGLGIEPRELKDMLLRVALIYVWTRPCQVLKYQRLVSWGNIKTTLCSILILHD</sequence>
<evidence type="ECO:0000256" key="2">
    <source>
        <dbReference type="ARBA" id="ARBA00023015"/>
    </source>
</evidence>
<dbReference type="GO" id="GO:0003700">
    <property type="term" value="F:DNA-binding transcription factor activity"/>
    <property type="evidence" value="ECO:0007669"/>
    <property type="project" value="TreeGrafter"/>
</dbReference>
<dbReference type="SMART" id="SM00353">
    <property type="entry name" value="HLH"/>
    <property type="match status" value="1"/>
</dbReference>
<gene>
    <name evidence="8" type="ORF">GOP47_0017691</name>
</gene>
<dbReference type="Pfam" id="PF22754">
    <property type="entry name" value="bHLH-TF_ACT-like_plant"/>
    <property type="match status" value="1"/>
</dbReference>
<evidence type="ECO:0000259" key="7">
    <source>
        <dbReference type="PROSITE" id="PS51671"/>
    </source>
</evidence>
<feature type="domain" description="ACT" evidence="7">
    <location>
        <begin position="226"/>
        <end position="310"/>
    </location>
</feature>
<evidence type="ECO:0000256" key="1">
    <source>
        <dbReference type="ARBA" id="ARBA00004123"/>
    </source>
</evidence>
<dbReference type="InterPro" id="IPR002912">
    <property type="entry name" value="ACT_dom"/>
</dbReference>
<feature type="region of interest" description="Disordered" evidence="5">
    <location>
        <begin position="90"/>
        <end position="124"/>
    </location>
</feature>
<evidence type="ECO:0000313" key="9">
    <source>
        <dbReference type="Proteomes" id="UP000886520"/>
    </source>
</evidence>
<dbReference type="PANTHER" id="PTHR31945:SF144">
    <property type="entry name" value="BHLH DOMAIN-CONTAINING PROTEIN"/>
    <property type="match status" value="1"/>
</dbReference>
<keyword evidence="3" id="KW-0804">Transcription</keyword>
<dbReference type="InterPro" id="IPR054502">
    <property type="entry name" value="bHLH-TF_ACT-like_plant"/>
</dbReference>
<organism evidence="8 9">
    <name type="scientific">Adiantum capillus-veneris</name>
    <name type="common">Maidenhair fern</name>
    <dbReference type="NCBI Taxonomy" id="13818"/>
    <lineage>
        <taxon>Eukaryota</taxon>
        <taxon>Viridiplantae</taxon>
        <taxon>Streptophyta</taxon>
        <taxon>Embryophyta</taxon>
        <taxon>Tracheophyta</taxon>
        <taxon>Polypodiopsida</taxon>
        <taxon>Polypodiidae</taxon>
        <taxon>Polypodiales</taxon>
        <taxon>Pteridineae</taxon>
        <taxon>Pteridaceae</taxon>
        <taxon>Vittarioideae</taxon>
        <taxon>Adiantum</taxon>
    </lineage>
</organism>
<evidence type="ECO:0000256" key="4">
    <source>
        <dbReference type="ARBA" id="ARBA00023242"/>
    </source>
</evidence>
<dbReference type="InterPro" id="IPR051358">
    <property type="entry name" value="TF_AMS/ICE1/BHLH6-like"/>
</dbReference>
<dbReference type="GO" id="GO:0005634">
    <property type="term" value="C:nucleus"/>
    <property type="evidence" value="ECO:0007669"/>
    <property type="project" value="UniProtKB-SubCell"/>
</dbReference>
<reference evidence="8" key="1">
    <citation type="submission" date="2021-01" db="EMBL/GenBank/DDBJ databases">
        <title>Adiantum capillus-veneris genome.</title>
        <authorList>
            <person name="Fang Y."/>
            <person name="Liao Q."/>
        </authorList>
    </citation>
    <scope>NUCLEOTIDE SEQUENCE</scope>
    <source>
        <strain evidence="8">H3</strain>
        <tissue evidence="8">Leaf</tissue>
    </source>
</reference>
<accession>A0A9D4Z9F0</accession>